<accession>A0AAX4PBR9</accession>
<protein>
    <submittedName>
        <fullName evidence="3">ATPgrasp_ST domain-containing protein</fullName>
    </submittedName>
</protein>
<keyword evidence="1" id="KW-0472">Membrane</keyword>
<name>A0AAX4PBR9_9CHLO</name>
<evidence type="ECO:0000313" key="4">
    <source>
        <dbReference type="Proteomes" id="UP001472866"/>
    </source>
</evidence>
<dbReference type="Proteomes" id="UP001472866">
    <property type="component" value="Chromosome 08"/>
</dbReference>
<sequence>MLFRYYKTLVAVVRSDREGSAYLYGGEEMGLWCMVTLLRNMPARRESEESCPSQVFREIAKKSSNKCKLFWRKTLMWNCLVWTSAVLGIFCSFVFSFVMRRCTFAKCYRMLLFRPDLIIFASQNNWGRKFGDYFGGDKQFSAVDVSRVYSLVIRSAYHIVDINNKPSQGELEDKMLFHKRGTESGLPCVPVIDPRDLAPASDVEFPLFTKPRKLQWGQGVMKLESSEQQEFQDIVREGSDFAEDFVIQKKLENIPQLSEYFPPDAPLCTARITTFFHKGEREGSPGVVRVLESWIRVGASGALADQIENGGSTFAVYAETGVVWNGTTTEKMVLGEPHLEPTLTSAPGATKGIAGHRLPFWQQCLETVREAHMKLAPDAFTVGWDVVFTPTGVQLMEGNLMSMVALHIGMRYGSMALLWPESPLMWLALSGWLLNKDGGLGYTAEAKAKKLRSVASTLRRDIRLAVRERDAARKAVLKLKTGDIEGVASSDKLRGLQTRLMLKEGEVHGMQVELDAVEDALLGGGAAQN</sequence>
<dbReference type="InterPro" id="IPR039523">
    <property type="entry name" value="RimK-rel_E_lig_ATP-grasp"/>
</dbReference>
<dbReference type="EMBL" id="CP151508">
    <property type="protein sequence ID" value="WZN63802.1"/>
    <property type="molecule type" value="Genomic_DNA"/>
</dbReference>
<gene>
    <name evidence="3" type="ORF">HKI87_08g53550</name>
</gene>
<keyword evidence="4" id="KW-1185">Reference proteome</keyword>
<feature type="domain" description="Alpha-L-glutamate ligase-related protein ATP-grasp" evidence="2">
    <location>
        <begin position="243"/>
        <end position="404"/>
    </location>
</feature>
<dbReference type="Pfam" id="PF14397">
    <property type="entry name" value="ATPgrasp_ST"/>
    <property type="match status" value="1"/>
</dbReference>
<keyword evidence="1" id="KW-0812">Transmembrane</keyword>
<dbReference type="AlphaFoldDB" id="A0AAX4PBR9"/>
<evidence type="ECO:0000259" key="2">
    <source>
        <dbReference type="Pfam" id="PF14397"/>
    </source>
</evidence>
<organism evidence="3 4">
    <name type="scientific">Chloropicon roscoffensis</name>
    <dbReference type="NCBI Taxonomy" id="1461544"/>
    <lineage>
        <taxon>Eukaryota</taxon>
        <taxon>Viridiplantae</taxon>
        <taxon>Chlorophyta</taxon>
        <taxon>Chloropicophyceae</taxon>
        <taxon>Chloropicales</taxon>
        <taxon>Chloropicaceae</taxon>
        <taxon>Chloropicon</taxon>
    </lineage>
</organism>
<evidence type="ECO:0000313" key="3">
    <source>
        <dbReference type="EMBL" id="WZN63802.1"/>
    </source>
</evidence>
<feature type="transmembrane region" description="Helical" evidence="1">
    <location>
        <begin position="75"/>
        <end position="99"/>
    </location>
</feature>
<keyword evidence="1" id="KW-1133">Transmembrane helix</keyword>
<evidence type="ECO:0000256" key="1">
    <source>
        <dbReference type="SAM" id="Phobius"/>
    </source>
</evidence>
<proteinExistence type="predicted"/>
<dbReference type="SUPFAM" id="SSF56059">
    <property type="entry name" value="Glutathione synthetase ATP-binding domain-like"/>
    <property type="match status" value="1"/>
</dbReference>
<reference evidence="3 4" key="1">
    <citation type="submission" date="2024-03" db="EMBL/GenBank/DDBJ databases">
        <title>Complete genome sequence of the green alga Chloropicon roscoffensis RCC1871.</title>
        <authorList>
            <person name="Lemieux C."/>
            <person name="Pombert J.-F."/>
            <person name="Otis C."/>
            <person name="Turmel M."/>
        </authorList>
    </citation>
    <scope>NUCLEOTIDE SEQUENCE [LARGE SCALE GENOMIC DNA]</scope>
    <source>
        <strain evidence="3 4">RCC1871</strain>
    </source>
</reference>